<dbReference type="InterPro" id="IPR029061">
    <property type="entry name" value="THDP-binding"/>
</dbReference>
<sequence>MEINNQIMTSPAPDKGGSSSGSLGSHLARRLAQIGVGDVSSVPSDFNLTLLDHLIAEPGLSLIGCCNELNAGYARANLPVICIVGGPNSNDYGDGSWSALGCRILCRSNSAFGPSLVLRYFRRSVRALLVYMVAQLSASLHTFHSPLPIDFSCNT</sequence>
<dbReference type="GO" id="GO:0005829">
    <property type="term" value="C:cytosol"/>
    <property type="evidence" value="ECO:0007669"/>
    <property type="project" value="TreeGrafter"/>
</dbReference>
<comment type="caution">
    <text evidence="14">The sequence shown here is derived from an EMBL/GenBank/DDBJ whole genome shotgun (WGS) entry which is preliminary data.</text>
</comment>
<dbReference type="AlphaFoldDB" id="A0AA88UER5"/>
<evidence type="ECO:0000313" key="14">
    <source>
        <dbReference type="EMBL" id="KAK2972437.1"/>
    </source>
</evidence>
<name>A0AA88UER5_9ASTE</name>
<feature type="domain" description="Thiamine pyrophosphate enzyme N-terminal TPP-binding" evidence="13">
    <location>
        <begin position="23"/>
        <end position="74"/>
    </location>
</feature>
<evidence type="ECO:0000256" key="2">
    <source>
        <dbReference type="ARBA" id="ARBA00001920"/>
    </source>
</evidence>
<comment type="catalytic activity">
    <reaction evidence="1">
        <text>a 2-oxocarboxylate + H(+) = an aldehyde + CO2</text>
        <dbReference type="Rhea" id="RHEA:11628"/>
        <dbReference type="ChEBI" id="CHEBI:15378"/>
        <dbReference type="ChEBI" id="CHEBI:16526"/>
        <dbReference type="ChEBI" id="CHEBI:17478"/>
        <dbReference type="ChEBI" id="CHEBI:35179"/>
        <dbReference type="EC" id="4.1.1.1"/>
    </reaction>
</comment>
<keyword evidence="15" id="KW-1185">Reference proteome</keyword>
<comment type="cofactor">
    <cofactor evidence="2">
        <name>a metal cation</name>
        <dbReference type="ChEBI" id="CHEBI:25213"/>
    </cofactor>
</comment>
<comment type="similarity">
    <text evidence="4">Belongs to the TPP enzyme family.</text>
</comment>
<dbReference type="EMBL" id="JAVXUO010002523">
    <property type="protein sequence ID" value="KAK2972437.1"/>
    <property type="molecule type" value="Genomic_DNA"/>
</dbReference>
<evidence type="ECO:0000313" key="15">
    <source>
        <dbReference type="Proteomes" id="UP001187471"/>
    </source>
</evidence>
<evidence type="ECO:0000259" key="13">
    <source>
        <dbReference type="Pfam" id="PF02776"/>
    </source>
</evidence>
<proteinExistence type="inferred from homology"/>
<evidence type="ECO:0000256" key="5">
    <source>
        <dbReference type="ARBA" id="ARBA00011881"/>
    </source>
</evidence>
<gene>
    <name evidence="14" type="ORF">RJ640_003863</name>
</gene>
<keyword evidence="11" id="KW-0456">Lyase</keyword>
<dbReference type="GO" id="GO:0046872">
    <property type="term" value="F:metal ion binding"/>
    <property type="evidence" value="ECO:0007669"/>
    <property type="project" value="UniProtKB-KW"/>
</dbReference>
<comment type="subunit">
    <text evidence="5">Homotetramer.</text>
</comment>
<dbReference type="PANTHER" id="PTHR43452:SF1">
    <property type="entry name" value="PYRUVATE DECARBOXYLASE C186.09-RELATED"/>
    <property type="match status" value="1"/>
</dbReference>
<evidence type="ECO:0000256" key="6">
    <source>
        <dbReference type="ARBA" id="ARBA00013202"/>
    </source>
</evidence>
<dbReference type="EC" id="4.1.1.1" evidence="6"/>
<feature type="region of interest" description="Disordered" evidence="12">
    <location>
        <begin position="1"/>
        <end position="24"/>
    </location>
</feature>
<dbReference type="Pfam" id="PF02776">
    <property type="entry name" value="TPP_enzyme_N"/>
    <property type="match status" value="1"/>
</dbReference>
<evidence type="ECO:0000256" key="4">
    <source>
        <dbReference type="ARBA" id="ARBA00007812"/>
    </source>
</evidence>
<keyword evidence="10" id="KW-0786">Thiamine pyrophosphate</keyword>
<evidence type="ECO:0000256" key="11">
    <source>
        <dbReference type="ARBA" id="ARBA00023239"/>
    </source>
</evidence>
<evidence type="ECO:0000256" key="10">
    <source>
        <dbReference type="ARBA" id="ARBA00023052"/>
    </source>
</evidence>
<reference evidence="14" key="1">
    <citation type="submission" date="2022-12" db="EMBL/GenBank/DDBJ databases">
        <title>Draft genome assemblies for two species of Escallonia (Escalloniales).</title>
        <authorList>
            <person name="Chanderbali A."/>
            <person name="Dervinis C."/>
            <person name="Anghel I."/>
            <person name="Soltis D."/>
            <person name="Soltis P."/>
            <person name="Zapata F."/>
        </authorList>
    </citation>
    <scope>NUCLEOTIDE SEQUENCE</scope>
    <source>
        <strain evidence="14">UCBG92.1500</strain>
        <tissue evidence="14">Leaf</tissue>
    </source>
</reference>
<dbReference type="GO" id="GO:0000949">
    <property type="term" value="P:aromatic amino acid family catabolic process to alcohol via Ehrlich pathway"/>
    <property type="evidence" value="ECO:0007669"/>
    <property type="project" value="TreeGrafter"/>
</dbReference>
<dbReference type="PANTHER" id="PTHR43452">
    <property type="entry name" value="PYRUVATE DECARBOXYLASE"/>
    <property type="match status" value="1"/>
</dbReference>
<dbReference type="Gene3D" id="3.40.50.970">
    <property type="match status" value="1"/>
</dbReference>
<dbReference type="GO" id="GO:0004737">
    <property type="term" value="F:pyruvate decarboxylase activity"/>
    <property type="evidence" value="ECO:0007669"/>
    <property type="project" value="UniProtKB-EC"/>
</dbReference>
<organism evidence="14 15">
    <name type="scientific">Escallonia rubra</name>
    <dbReference type="NCBI Taxonomy" id="112253"/>
    <lineage>
        <taxon>Eukaryota</taxon>
        <taxon>Viridiplantae</taxon>
        <taxon>Streptophyta</taxon>
        <taxon>Embryophyta</taxon>
        <taxon>Tracheophyta</taxon>
        <taxon>Spermatophyta</taxon>
        <taxon>Magnoliopsida</taxon>
        <taxon>eudicotyledons</taxon>
        <taxon>Gunneridae</taxon>
        <taxon>Pentapetalae</taxon>
        <taxon>asterids</taxon>
        <taxon>campanulids</taxon>
        <taxon>Escalloniales</taxon>
        <taxon>Escalloniaceae</taxon>
        <taxon>Escallonia</taxon>
    </lineage>
</organism>
<dbReference type="Proteomes" id="UP001187471">
    <property type="component" value="Unassembled WGS sequence"/>
</dbReference>
<dbReference type="GO" id="GO:0030976">
    <property type="term" value="F:thiamine pyrophosphate binding"/>
    <property type="evidence" value="ECO:0007669"/>
    <property type="project" value="InterPro"/>
</dbReference>
<evidence type="ECO:0000256" key="9">
    <source>
        <dbReference type="ARBA" id="ARBA00022842"/>
    </source>
</evidence>
<dbReference type="InterPro" id="IPR012110">
    <property type="entry name" value="PDC/IPDC-like"/>
</dbReference>
<comment type="cofactor">
    <cofactor evidence="3">
        <name>thiamine diphosphate</name>
        <dbReference type="ChEBI" id="CHEBI:58937"/>
    </cofactor>
</comment>
<evidence type="ECO:0000256" key="1">
    <source>
        <dbReference type="ARBA" id="ARBA00001041"/>
    </source>
</evidence>
<evidence type="ECO:0000256" key="3">
    <source>
        <dbReference type="ARBA" id="ARBA00001964"/>
    </source>
</evidence>
<evidence type="ECO:0000256" key="8">
    <source>
        <dbReference type="ARBA" id="ARBA00022793"/>
    </source>
</evidence>
<dbReference type="InterPro" id="IPR012001">
    <property type="entry name" value="Thiamin_PyroP_enz_TPP-bd_dom"/>
</dbReference>
<protein>
    <recommendedName>
        <fullName evidence="6">pyruvate decarboxylase</fullName>
        <ecNumber evidence="6">4.1.1.1</ecNumber>
    </recommendedName>
</protein>
<accession>A0AA88UER5</accession>
<evidence type="ECO:0000256" key="12">
    <source>
        <dbReference type="SAM" id="MobiDB-lite"/>
    </source>
</evidence>
<evidence type="ECO:0000256" key="7">
    <source>
        <dbReference type="ARBA" id="ARBA00022723"/>
    </source>
</evidence>
<keyword evidence="9" id="KW-0460">Magnesium</keyword>
<keyword evidence="8" id="KW-0210">Decarboxylase</keyword>
<dbReference type="SUPFAM" id="SSF52518">
    <property type="entry name" value="Thiamin diphosphate-binding fold (THDP-binding)"/>
    <property type="match status" value="1"/>
</dbReference>
<keyword evidence="7" id="KW-0479">Metal-binding</keyword>